<reference evidence="1 2" key="1">
    <citation type="submission" date="2016-10" db="EMBL/GenBank/DDBJ databases">
        <authorList>
            <person name="de Groot N.N."/>
        </authorList>
    </citation>
    <scope>NUCLEOTIDE SEQUENCE [LARGE SCALE GENOMIC DNA]</scope>
    <source>
        <strain evidence="1 2">CGMCC 4.3143</strain>
    </source>
</reference>
<dbReference type="EMBL" id="FNBE01000006">
    <property type="protein sequence ID" value="SDF74988.1"/>
    <property type="molecule type" value="Genomic_DNA"/>
</dbReference>
<sequence>MPCGPRAAEFVIDVAPGEAEGRAAVLDVLGRPDNAAGSDFGAKAVVLGPQGAA</sequence>
<dbReference type="AlphaFoldDB" id="A0A1G7NLP8"/>
<evidence type="ECO:0000313" key="1">
    <source>
        <dbReference type="EMBL" id="SDF74988.1"/>
    </source>
</evidence>
<keyword evidence="2" id="KW-1185">Reference proteome</keyword>
<evidence type="ECO:0000313" key="2">
    <source>
        <dbReference type="Proteomes" id="UP000198967"/>
    </source>
</evidence>
<proteinExistence type="predicted"/>
<dbReference type="STRING" id="366584.SAMN05216377_106281"/>
<name>A0A1G7NLP8_PSEOR</name>
<protein>
    <submittedName>
        <fullName evidence="1">Uncharacterized protein</fullName>
    </submittedName>
</protein>
<gene>
    <name evidence="1" type="ORF">SAMN05216377_106281</name>
</gene>
<dbReference type="Proteomes" id="UP000198967">
    <property type="component" value="Unassembled WGS sequence"/>
</dbReference>
<organism evidence="1 2">
    <name type="scientific">Pseudonocardia oroxyli</name>
    <dbReference type="NCBI Taxonomy" id="366584"/>
    <lineage>
        <taxon>Bacteria</taxon>
        <taxon>Bacillati</taxon>
        <taxon>Actinomycetota</taxon>
        <taxon>Actinomycetes</taxon>
        <taxon>Pseudonocardiales</taxon>
        <taxon>Pseudonocardiaceae</taxon>
        <taxon>Pseudonocardia</taxon>
    </lineage>
</organism>
<accession>A0A1G7NLP8</accession>